<evidence type="ECO:0000256" key="4">
    <source>
        <dbReference type="ARBA" id="ARBA00022679"/>
    </source>
</evidence>
<dbReference type="GO" id="GO:0008360">
    <property type="term" value="P:regulation of cell shape"/>
    <property type="evidence" value="ECO:0007669"/>
    <property type="project" value="UniProtKB-KW"/>
</dbReference>
<keyword evidence="3 10" id="KW-0328">Glycosyltransferase</keyword>
<evidence type="ECO:0000256" key="5">
    <source>
        <dbReference type="ARBA" id="ARBA00022960"/>
    </source>
</evidence>
<feature type="binding site" evidence="10">
    <location>
        <position position="194"/>
    </location>
    <ligand>
        <name>UDP-N-acetyl-alpha-D-glucosamine</name>
        <dbReference type="ChEBI" id="CHEBI:57705"/>
    </ligand>
</feature>
<dbReference type="HAMAP" id="MF_00033">
    <property type="entry name" value="MurG"/>
    <property type="match status" value="1"/>
</dbReference>
<dbReference type="GO" id="GO:0051991">
    <property type="term" value="F:UDP-N-acetyl-D-glucosamine:N-acetylmuramoyl-L-alanyl-D-glutamyl-meso-2,6-diaminopimelyl-D-alanyl-D-alanine-diphosphoundecaprenol 4-beta-N-acetylglucosaminlytransferase activity"/>
    <property type="evidence" value="ECO:0007669"/>
    <property type="project" value="RHEA"/>
</dbReference>
<keyword evidence="9 10" id="KW-0961">Cell wall biogenesis/degradation</keyword>
<dbReference type="GO" id="GO:0009252">
    <property type="term" value="P:peptidoglycan biosynthetic process"/>
    <property type="evidence" value="ECO:0007669"/>
    <property type="project" value="UniProtKB-UniRule"/>
</dbReference>
<dbReference type="NCBIfam" id="NF009102">
    <property type="entry name" value="PRK12446.1"/>
    <property type="match status" value="1"/>
</dbReference>
<dbReference type="Pfam" id="PF03033">
    <property type="entry name" value="Glyco_transf_28"/>
    <property type="match status" value="1"/>
</dbReference>
<feature type="domain" description="Glycosyltransferase family 28 N-terminal" evidence="11">
    <location>
        <begin position="4"/>
        <end position="141"/>
    </location>
</feature>
<evidence type="ECO:0000259" key="12">
    <source>
        <dbReference type="Pfam" id="PF04101"/>
    </source>
</evidence>
<protein>
    <recommendedName>
        <fullName evidence="10">UDP-N-acetylglucosamine--N-acetylmuramyl-(pentapeptide) pyrophosphoryl-undecaprenol N-acetylglucosamine transferase</fullName>
        <ecNumber evidence="10">2.4.1.227</ecNumber>
    </recommendedName>
    <alternativeName>
        <fullName evidence="10">Undecaprenyl-PP-MurNAc-pentapeptide-UDPGlcNAc GlcNAc transferase</fullName>
    </alternativeName>
</protein>
<dbReference type="PANTHER" id="PTHR21015:SF27">
    <property type="entry name" value="UDP-N-ACETYLGLUCOSAMINE--N-ACETYLMURAMYL-(PENTAPEPTIDE) PYROPHOSPHORYL-UNDECAPRENOL N-ACETYLGLUCOSAMINE TRANSFERASE"/>
    <property type="match status" value="1"/>
</dbReference>
<evidence type="ECO:0000313" key="13">
    <source>
        <dbReference type="EMBL" id="SHJ84586.1"/>
    </source>
</evidence>
<keyword evidence="4 10" id="KW-0808">Transferase</keyword>
<proteinExistence type="inferred from homology"/>
<feature type="binding site" evidence="10">
    <location>
        <begin position="11"/>
        <end position="13"/>
    </location>
    <ligand>
        <name>UDP-N-acetyl-alpha-D-glucosamine</name>
        <dbReference type="ChEBI" id="CHEBI:57705"/>
    </ligand>
</feature>
<reference evidence="14" key="1">
    <citation type="submission" date="2016-11" db="EMBL/GenBank/DDBJ databases">
        <authorList>
            <person name="Varghese N."/>
            <person name="Submissions S."/>
        </authorList>
    </citation>
    <scope>NUCLEOTIDE SEQUENCE [LARGE SCALE GENOMIC DNA]</scope>
    <source>
        <strain evidence="14">DSM 14826</strain>
    </source>
</reference>
<organism evidence="13 14">
    <name type="scientific">Anaerobranca californiensis DSM 14826</name>
    <dbReference type="NCBI Taxonomy" id="1120989"/>
    <lineage>
        <taxon>Bacteria</taxon>
        <taxon>Bacillati</taxon>
        <taxon>Bacillota</taxon>
        <taxon>Clostridia</taxon>
        <taxon>Eubacteriales</taxon>
        <taxon>Proteinivoracaceae</taxon>
        <taxon>Anaerobranca</taxon>
    </lineage>
</organism>
<evidence type="ECO:0000313" key="14">
    <source>
        <dbReference type="Proteomes" id="UP000243547"/>
    </source>
</evidence>
<dbReference type="GO" id="GO:0050511">
    <property type="term" value="F:undecaprenyldiphospho-muramoylpentapeptide beta-N-acetylglucosaminyltransferase activity"/>
    <property type="evidence" value="ECO:0007669"/>
    <property type="project" value="UniProtKB-UniRule"/>
</dbReference>
<dbReference type="Proteomes" id="UP000243547">
    <property type="component" value="Unassembled WGS sequence"/>
</dbReference>
<dbReference type="STRING" id="1120989.SAMN02745227_00842"/>
<sequence length="355" mass="39580">MKRIVLTGGGSAGHVTPNIALIPRLKELGYDIHYIGSEDGIERKLIEELGIPYYPISSGKLRRYFDLKNFTDPFKVVKGIGQAYKILGKIKPVVIFSKGGFVTVPVLLAGKLRGIPGVIHESDYTPGLANKIVIPFVKKVCVTFPETLKHLPKNKGVFTGTPIRPEILQGNKEQGYHITGLDKGKPVLMVMGGSLGSVKLNTVVREILSDLLKKFNVVHLCGKGNLDQRYKDLSGYRQYEYIKEELPHLFAMADLVISRAGANSIYELLALRKPNILIPLSARASRGDQILNAQSFEKMGYSKVLLEEKLDNQTLLKTINYLYENRDKYLDAMAKSKFENGIDKVIEQIQKHSLG</sequence>
<dbReference type="InterPro" id="IPR004276">
    <property type="entry name" value="GlycoTrans_28_N"/>
</dbReference>
<dbReference type="RefSeq" id="WP_072906569.1">
    <property type="nucleotide sequence ID" value="NZ_FRAI01000007.1"/>
</dbReference>
<dbReference type="InterPro" id="IPR006009">
    <property type="entry name" value="GlcNAc_MurG"/>
</dbReference>
<keyword evidence="2 10" id="KW-0132">Cell division</keyword>
<dbReference type="NCBIfam" id="TIGR01133">
    <property type="entry name" value="murG"/>
    <property type="match status" value="1"/>
</dbReference>
<comment type="function">
    <text evidence="10">Cell wall formation. Catalyzes the transfer of a GlcNAc subunit on undecaprenyl-pyrophosphoryl-MurNAc-pentapeptide (lipid intermediate I) to form undecaprenyl-pyrophosphoryl-MurNAc-(pentapeptide)GlcNAc (lipid intermediate II).</text>
</comment>
<keyword evidence="6 10" id="KW-0573">Peptidoglycan synthesis</keyword>
<keyword evidence="8 10" id="KW-0131">Cell cycle</keyword>
<dbReference type="SUPFAM" id="SSF53756">
    <property type="entry name" value="UDP-Glycosyltransferase/glycogen phosphorylase"/>
    <property type="match status" value="1"/>
</dbReference>
<evidence type="ECO:0000259" key="11">
    <source>
        <dbReference type="Pfam" id="PF03033"/>
    </source>
</evidence>
<evidence type="ECO:0000256" key="1">
    <source>
        <dbReference type="ARBA" id="ARBA00022475"/>
    </source>
</evidence>
<comment type="caution">
    <text evidence="10">Lacks conserved residue(s) required for the propagation of feature annotation.</text>
</comment>
<evidence type="ECO:0000256" key="2">
    <source>
        <dbReference type="ARBA" id="ARBA00022618"/>
    </source>
</evidence>
<dbReference type="PANTHER" id="PTHR21015">
    <property type="entry name" value="UDP-N-ACETYLGLUCOSAMINE--N-ACETYLMURAMYL-(PENTAPEPTIDE) PYROPHOSPHORYL-UNDECAPRENOL N-ACETYLGLUCOSAMINE TRANSFERASE 1"/>
    <property type="match status" value="1"/>
</dbReference>
<dbReference type="EMBL" id="FRAI01000007">
    <property type="protein sequence ID" value="SHJ84586.1"/>
    <property type="molecule type" value="Genomic_DNA"/>
</dbReference>
<evidence type="ECO:0000256" key="10">
    <source>
        <dbReference type="HAMAP-Rule" id="MF_00033"/>
    </source>
</evidence>
<comment type="catalytic activity">
    <reaction evidence="10">
        <text>di-trans,octa-cis-undecaprenyl diphospho-N-acetyl-alpha-D-muramoyl-L-alanyl-D-glutamyl-meso-2,6-diaminopimeloyl-D-alanyl-D-alanine + UDP-N-acetyl-alpha-D-glucosamine = di-trans,octa-cis-undecaprenyl diphospho-[N-acetyl-alpha-D-glucosaminyl-(1-&gt;4)]-N-acetyl-alpha-D-muramoyl-L-alanyl-D-glutamyl-meso-2,6-diaminopimeloyl-D-alanyl-D-alanine + UDP + H(+)</text>
        <dbReference type="Rhea" id="RHEA:31227"/>
        <dbReference type="ChEBI" id="CHEBI:15378"/>
        <dbReference type="ChEBI" id="CHEBI:57705"/>
        <dbReference type="ChEBI" id="CHEBI:58223"/>
        <dbReference type="ChEBI" id="CHEBI:61387"/>
        <dbReference type="ChEBI" id="CHEBI:61388"/>
        <dbReference type="EC" id="2.4.1.227"/>
    </reaction>
</comment>
<keyword evidence="5 10" id="KW-0133">Cell shape</keyword>
<comment type="similarity">
    <text evidence="10">Belongs to the glycosyltransferase 28 family. MurG subfamily.</text>
</comment>
<name>A0A1M6MMH9_9FIRM</name>
<dbReference type="EC" id="2.4.1.227" evidence="10"/>
<gene>
    <name evidence="10" type="primary">murG</name>
    <name evidence="13" type="ORF">SAMN02745227_00842</name>
</gene>
<evidence type="ECO:0000256" key="7">
    <source>
        <dbReference type="ARBA" id="ARBA00023136"/>
    </source>
</evidence>
<dbReference type="CDD" id="cd03785">
    <property type="entry name" value="GT28_MurG"/>
    <property type="match status" value="1"/>
</dbReference>
<accession>A0A1M6MMH9</accession>
<evidence type="ECO:0000256" key="6">
    <source>
        <dbReference type="ARBA" id="ARBA00022984"/>
    </source>
</evidence>
<dbReference type="GO" id="GO:0051301">
    <property type="term" value="P:cell division"/>
    <property type="evidence" value="ECO:0007669"/>
    <property type="project" value="UniProtKB-KW"/>
</dbReference>
<dbReference type="Gene3D" id="3.40.50.2000">
    <property type="entry name" value="Glycogen Phosphorylase B"/>
    <property type="match status" value="2"/>
</dbReference>
<feature type="domain" description="Glycosyl transferase family 28 C-terminal" evidence="12">
    <location>
        <begin position="187"/>
        <end position="348"/>
    </location>
</feature>
<keyword evidence="14" id="KW-1185">Reference proteome</keyword>
<dbReference type="GO" id="GO:0005975">
    <property type="term" value="P:carbohydrate metabolic process"/>
    <property type="evidence" value="ECO:0007669"/>
    <property type="project" value="InterPro"/>
</dbReference>
<dbReference type="OrthoDB" id="9808936at2"/>
<dbReference type="UniPathway" id="UPA00219"/>
<evidence type="ECO:0000256" key="8">
    <source>
        <dbReference type="ARBA" id="ARBA00023306"/>
    </source>
</evidence>
<dbReference type="GO" id="GO:0071555">
    <property type="term" value="P:cell wall organization"/>
    <property type="evidence" value="ECO:0007669"/>
    <property type="project" value="UniProtKB-KW"/>
</dbReference>
<dbReference type="GO" id="GO:0005886">
    <property type="term" value="C:plasma membrane"/>
    <property type="evidence" value="ECO:0007669"/>
    <property type="project" value="UniProtKB-SubCell"/>
</dbReference>
<feature type="binding site" evidence="10">
    <location>
        <position position="164"/>
    </location>
    <ligand>
        <name>UDP-N-acetyl-alpha-D-glucosamine</name>
        <dbReference type="ChEBI" id="CHEBI:57705"/>
    </ligand>
</feature>
<keyword evidence="1 10" id="KW-1003">Cell membrane</keyword>
<comment type="subcellular location">
    <subcellularLocation>
        <location evidence="10">Cell membrane</location>
        <topology evidence="10">Peripheral membrane protein</topology>
        <orientation evidence="10">Cytoplasmic side</orientation>
    </subcellularLocation>
</comment>
<evidence type="ECO:0000256" key="3">
    <source>
        <dbReference type="ARBA" id="ARBA00022676"/>
    </source>
</evidence>
<dbReference type="InterPro" id="IPR007235">
    <property type="entry name" value="Glyco_trans_28_C"/>
</dbReference>
<evidence type="ECO:0000256" key="9">
    <source>
        <dbReference type="ARBA" id="ARBA00023316"/>
    </source>
</evidence>
<feature type="binding site" evidence="10">
    <location>
        <position position="289"/>
    </location>
    <ligand>
        <name>UDP-N-acetyl-alpha-D-glucosamine</name>
        <dbReference type="ChEBI" id="CHEBI:57705"/>
    </ligand>
</feature>
<dbReference type="AlphaFoldDB" id="A0A1M6MMH9"/>
<comment type="pathway">
    <text evidence="10">Cell wall biogenesis; peptidoglycan biosynthesis.</text>
</comment>
<dbReference type="Pfam" id="PF04101">
    <property type="entry name" value="Glyco_tran_28_C"/>
    <property type="match status" value="1"/>
</dbReference>
<keyword evidence="7 10" id="KW-0472">Membrane</keyword>